<keyword evidence="15" id="KW-1185">Reference proteome</keyword>
<dbReference type="GO" id="GO:0004518">
    <property type="term" value="F:nuclease activity"/>
    <property type="evidence" value="ECO:0007669"/>
    <property type="project" value="UniProtKB-KW"/>
</dbReference>
<dbReference type="AlphaFoldDB" id="A0A0B1S178"/>
<proteinExistence type="inferred from homology"/>
<dbReference type="Pfam" id="PF13359">
    <property type="entry name" value="DDE_Tnp_4"/>
    <property type="match status" value="1"/>
</dbReference>
<dbReference type="InterPro" id="IPR026103">
    <property type="entry name" value="HARBI1_animal"/>
</dbReference>
<dbReference type="GO" id="GO:0046872">
    <property type="term" value="F:metal ion binding"/>
    <property type="evidence" value="ECO:0007669"/>
    <property type="project" value="UniProtKB-KW"/>
</dbReference>
<evidence type="ECO:0000256" key="2">
    <source>
        <dbReference type="ARBA" id="ARBA00004123"/>
    </source>
</evidence>
<comment type="subcellular location">
    <subcellularLocation>
        <location evidence="3">Cytoplasm</location>
    </subcellularLocation>
    <subcellularLocation>
        <location evidence="2">Nucleus</location>
    </subcellularLocation>
</comment>
<dbReference type="InterPro" id="IPR045249">
    <property type="entry name" value="HARBI1-like"/>
</dbReference>
<comment type="similarity">
    <text evidence="4">Belongs to the HARBI1 family.</text>
</comment>
<evidence type="ECO:0000256" key="8">
    <source>
        <dbReference type="ARBA" id="ARBA00022723"/>
    </source>
</evidence>
<evidence type="ECO:0000259" key="13">
    <source>
        <dbReference type="Pfam" id="PF13359"/>
    </source>
</evidence>
<name>A0A0B1S178_OESDE</name>
<evidence type="ECO:0000256" key="1">
    <source>
        <dbReference type="ARBA" id="ARBA00001968"/>
    </source>
</evidence>
<evidence type="ECO:0000256" key="7">
    <source>
        <dbReference type="ARBA" id="ARBA00022722"/>
    </source>
</evidence>
<evidence type="ECO:0000256" key="4">
    <source>
        <dbReference type="ARBA" id="ARBA00006958"/>
    </source>
</evidence>
<dbReference type="OrthoDB" id="5852834at2759"/>
<dbReference type="GO" id="GO:0016787">
    <property type="term" value="F:hydrolase activity"/>
    <property type="evidence" value="ECO:0007669"/>
    <property type="project" value="UniProtKB-KW"/>
</dbReference>
<sequence length="344" mass="39257">MDDIDRWIFEDRYRNAIGRVIRDSSVLDSLDDEQFRLRFRLTRSSFYFVCSRIENCLEFPDGRCGSIPPATCLAIALQSLATGNFQITEGDLFSLSQPTVSRCFNAVLKAIAHRKSEFIKWPTPEQEESIKNKFYELTGIPQVIGCIDGTFVKVSPPRRVEYAYVTRKGFKAINVGLACDVNRRFFWVSAKYPGRAHDSRVFRESSLYRVLRSGSRHGVLLGDSAYRSETFLLKPILSPRNYAEERFTNGLCRGRVTIENAIGILKRQWPALQGKLRLTPEKCSLAILAAVAMRNVANEYNEPDFTDTEYQQEPTDNEDIENGDILEVDNAVAFKDHIISSYFV</sequence>
<evidence type="ECO:0000256" key="10">
    <source>
        <dbReference type="ARBA" id="ARBA00023242"/>
    </source>
</evidence>
<keyword evidence="8" id="KW-0479">Metal-binding</keyword>
<organism evidence="14 15">
    <name type="scientific">Oesophagostomum dentatum</name>
    <name type="common">Nodular worm</name>
    <dbReference type="NCBI Taxonomy" id="61180"/>
    <lineage>
        <taxon>Eukaryota</taxon>
        <taxon>Metazoa</taxon>
        <taxon>Ecdysozoa</taxon>
        <taxon>Nematoda</taxon>
        <taxon>Chromadorea</taxon>
        <taxon>Rhabditida</taxon>
        <taxon>Rhabditina</taxon>
        <taxon>Rhabditomorpha</taxon>
        <taxon>Strongyloidea</taxon>
        <taxon>Strongylidae</taxon>
        <taxon>Oesophagostomum</taxon>
    </lineage>
</organism>
<evidence type="ECO:0000313" key="14">
    <source>
        <dbReference type="EMBL" id="KHJ79098.1"/>
    </source>
</evidence>
<comment type="cofactor">
    <cofactor evidence="1">
        <name>a divalent metal cation</name>
        <dbReference type="ChEBI" id="CHEBI:60240"/>
    </cofactor>
</comment>
<dbReference type="Proteomes" id="UP000053660">
    <property type="component" value="Unassembled WGS sequence"/>
</dbReference>
<keyword evidence="10" id="KW-0539">Nucleus</keyword>
<dbReference type="EMBL" id="KN606978">
    <property type="protein sequence ID" value="KHJ79098.1"/>
    <property type="molecule type" value="Genomic_DNA"/>
</dbReference>
<gene>
    <name evidence="14" type="ORF">OESDEN_21263</name>
</gene>
<dbReference type="GO" id="GO:0005634">
    <property type="term" value="C:nucleus"/>
    <property type="evidence" value="ECO:0007669"/>
    <property type="project" value="UniProtKB-SubCell"/>
</dbReference>
<evidence type="ECO:0000256" key="6">
    <source>
        <dbReference type="ARBA" id="ARBA00022490"/>
    </source>
</evidence>
<evidence type="ECO:0000256" key="12">
    <source>
        <dbReference type="ARBA" id="ARBA00045850"/>
    </source>
</evidence>
<dbReference type="PRINTS" id="PR02086">
    <property type="entry name" value="PUTNUCHARBI1"/>
</dbReference>
<dbReference type="PANTHER" id="PTHR22930">
    <property type="match status" value="1"/>
</dbReference>
<keyword evidence="9" id="KW-0378">Hydrolase</keyword>
<reference evidence="14 15" key="1">
    <citation type="submission" date="2014-03" db="EMBL/GenBank/DDBJ databases">
        <title>Draft genome of the hookworm Oesophagostomum dentatum.</title>
        <authorList>
            <person name="Mitreva M."/>
        </authorList>
    </citation>
    <scope>NUCLEOTIDE SEQUENCE [LARGE SCALE GENOMIC DNA]</scope>
    <source>
        <strain evidence="14 15">OD-Hann</strain>
    </source>
</reference>
<keyword evidence="6" id="KW-0963">Cytoplasm</keyword>
<comment type="function">
    <text evidence="12">Transposase-derived protein that may have nuclease activity. Does not have transposase activity.</text>
</comment>
<keyword evidence="7" id="KW-0540">Nuclease</keyword>
<evidence type="ECO:0000256" key="9">
    <source>
        <dbReference type="ARBA" id="ARBA00022801"/>
    </source>
</evidence>
<evidence type="ECO:0000256" key="3">
    <source>
        <dbReference type="ARBA" id="ARBA00004496"/>
    </source>
</evidence>
<evidence type="ECO:0000313" key="15">
    <source>
        <dbReference type="Proteomes" id="UP000053660"/>
    </source>
</evidence>
<evidence type="ECO:0000256" key="11">
    <source>
        <dbReference type="ARBA" id="ARBA00030126"/>
    </source>
</evidence>
<dbReference type="PANTHER" id="PTHR22930:SF289">
    <property type="entry name" value="DDE TNP4 DOMAIN-CONTAINING PROTEIN-RELATED"/>
    <property type="match status" value="1"/>
</dbReference>
<protein>
    <recommendedName>
        <fullName evidence="5">Putative nuclease HARBI1</fullName>
    </recommendedName>
    <alternativeName>
        <fullName evidence="11">Harbinger transposase-derived nuclease</fullName>
    </alternativeName>
</protein>
<evidence type="ECO:0000256" key="5">
    <source>
        <dbReference type="ARBA" id="ARBA00015519"/>
    </source>
</evidence>
<dbReference type="GO" id="GO:0005737">
    <property type="term" value="C:cytoplasm"/>
    <property type="evidence" value="ECO:0007669"/>
    <property type="project" value="UniProtKB-SubCell"/>
</dbReference>
<feature type="domain" description="DDE Tnp4" evidence="13">
    <location>
        <begin position="147"/>
        <end position="295"/>
    </location>
</feature>
<accession>A0A0B1S178</accession>
<dbReference type="InterPro" id="IPR027806">
    <property type="entry name" value="HARBI1_dom"/>
</dbReference>